<feature type="signal peptide" evidence="2">
    <location>
        <begin position="1"/>
        <end position="24"/>
    </location>
</feature>
<protein>
    <submittedName>
        <fullName evidence="3">Uncharacterized protein</fullName>
    </submittedName>
</protein>
<evidence type="ECO:0000256" key="1">
    <source>
        <dbReference type="SAM" id="MobiDB-lite"/>
    </source>
</evidence>
<accession>A0A2I0UBA4</accession>
<evidence type="ECO:0000256" key="2">
    <source>
        <dbReference type="SAM" id="SignalP"/>
    </source>
</evidence>
<name>A0A2I0UBA4_LIMLA</name>
<proteinExistence type="predicted"/>
<keyword evidence="2" id="KW-0732">Signal</keyword>
<feature type="region of interest" description="Disordered" evidence="1">
    <location>
        <begin position="63"/>
        <end position="99"/>
    </location>
</feature>
<keyword evidence="4" id="KW-1185">Reference proteome</keyword>
<dbReference type="AlphaFoldDB" id="A0A2I0UBA4"/>
<dbReference type="EMBL" id="KZ505911">
    <property type="protein sequence ID" value="PKU43349.1"/>
    <property type="molecule type" value="Genomic_DNA"/>
</dbReference>
<organism evidence="3 4">
    <name type="scientific">Limosa lapponica baueri</name>
    <dbReference type="NCBI Taxonomy" id="1758121"/>
    <lineage>
        <taxon>Eukaryota</taxon>
        <taxon>Metazoa</taxon>
        <taxon>Chordata</taxon>
        <taxon>Craniata</taxon>
        <taxon>Vertebrata</taxon>
        <taxon>Euteleostomi</taxon>
        <taxon>Archelosauria</taxon>
        <taxon>Archosauria</taxon>
        <taxon>Dinosauria</taxon>
        <taxon>Saurischia</taxon>
        <taxon>Theropoda</taxon>
        <taxon>Coelurosauria</taxon>
        <taxon>Aves</taxon>
        <taxon>Neognathae</taxon>
        <taxon>Neoaves</taxon>
        <taxon>Charadriiformes</taxon>
        <taxon>Scolopacidae</taxon>
        <taxon>Limosa</taxon>
    </lineage>
</organism>
<feature type="region of interest" description="Disordered" evidence="1">
    <location>
        <begin position="191"/>
        <end position="227"/>
    </location>
</feature>
<evidence type="ECO:0000313" key="3">
    <source>
        <dbReference type="EMBL" id="PKU43349.1"/>
    </source>
</evidence>
<feature type="compositionally biased region" description="Polar residues" evidence="1">
    <location>
        <begin position="63"/>
        <end position="84"/>
    </location>
</feature>
<evidence type="ECO:0000313" key="4">
    <source>
        <dbReference type="Proteomes" id="UP000233556"/>
    </source>
</evidence>
<feature type="compositionally biased region" description="Low complexity" evidence="1">
    <location>
        <begin position="206"/>
        <end position="227"/>
    </location>
</feature>
<reference evidence="4" key="1">
    <citation type="submission" date="2017-11" db="EMBL/GenBank/DDBJ databases">
        <authorList>
            <person name="Lima N.C."/>
            <person name="Parody-Merino A.M."/>
            <person name="Battley P.F."/>
            <person name="Fidler A.E."/>
            <person name="Prosdocimi F."/>
        </authorList>
    </citation>
    <scope>NUCLEOTIDE SEQUENCE [LARGE SCALE GENOMIC DNA]</scope>
</reference>
<reference evidence="4" key="2">
    <citation type="submission" date="2017-12" db="EMBL/GenBank/DDBJ databases">
        <title>Genome sequence of the Bar-tailed Godwit (Limosa lapponica baueri).</title>
        <authorList>
            <person name="Lima N.C.B."/>
            <person name="Parody-Merino A.M."/>
            <person name="Battley P.F."/>
            <person name="Fidler A.E."/>
            <person name="Prosdocimi F."/>
        </authorList>
    </citation>
    <scope>NUCLEOTIDE SEQUENCE [LARGE SCALE GENOMIC DNA]</scope>
</reference>
<gene>
    <name evidence="3" type="ORF">llap_6351</name>
</gene>
<feature type="chain" id="PRO_5014173652" evidence="2">
    <location>
        <begin position="25"/>
        <end position="227"/>
    </location>
</feature>
<sequence>MGSALRPSWSWLVLTLSETGEASGIFSQKPPLQPRLLHTPKTCCSNPIPSACIADSTAAGQGSQAKSSTHMMPTADQGQNSTSVECRDSRKGADPAGSKAPMASLCCKNCRHTLSQNGPEEPWQVTVIGVAKEGEKPLWTSASFPRGKSFFLAPDQGTSGIFMPQELYLIAAKAAGRNLTKMALLSVAKEAENPTGKNILSDPRPRAQVAPPAASSSLKPSALSPSD</sequence>
<dbReference type="Proteomes" id="UP000233556">
    <property type="component" value="Unassembled WGS sequence"/>
</dbReference>